<dbReference type="Proteomes" id="UP000248395">
    <property type="component" value="Unassembled WGS sequence"/>
</dbReference>
<sequence length="77" mass="9005">MKTIHDDRYKSLIRQLVAEREVRDITQTALSAALSRPQSYVAKVENLERRLDIVELADWLGALGAGREEFMQRFGWW</sequence>
<name>A0A318JBB6_9NEIS</name>
<gene>
    <name evidence="1" type="ORF">DFR38_11049</name>
</gene>
<accession>A0A318JBB6</accession>
<dbReference type="SUPFAM" id="SSF47413">
    <property type="entry name" value="lambda repressor-like DNA-binding domains"/>
    <property type="match status" value="1"/>
</dbReference>
<protein>
    <recommendedName>
        <fullName evidence="3">HTH cro/C1-type domain-containing protein</fullName>
    </recommendedName>
</protein>
<evidence type="ECO:0000313" key="2">
    <source>
        <dbReference type="Proteomes" id="UP000248395"/>
    </source>
</evidence>
<dbReference type="EMBL" id="QJKC01000010">
    <property type="protein sequence ID" value="PXX45951.1"/>
    <property type="molecule type" value="Genomic_DNA"/>
</dbReference>
<comment type="caution">
    <text evidence="1">The sequence shown here is derived from an EMBL/GenBank/DDBJ whole genome shotgun (WGS) entry which is preliminary data.</text>
</comment>
<evidence type="ECO:0000313" key="1">
    <source>
        <dbReference type="EMBL" id="PXX45951.1"/>
    </source>
</evidence>
<reference evidence="1 2" key="1">
    <citation type="submission" date="2018-05" db="EMBL/GenBank/DDBJ databases">
        <title>Genomic Encyclopedia of Type Strains, Phase IV (KMG-IV): sequencing the most valuable type-strain genomes for metagenomic binning, comparative biology and taxonomic classification.</title>
        <authorList>
            <person name="Goeker M."/>
        </authorList>
    </citation>
    <scope>NUCLEOTIDE SEQUENCE [LARGE SCALE GENOMIC DNA]</scope>
    <source>
        <strain evidence="1 2">DSM 25134</strain>
    </source>
</reference>
<dbReference type="GO" id="GO:0003677">
    <property type="term" value="F:DNA binding"/>
    <property type="evidence" value="ECO:0007669"/>
    <property type="project" value="InterPro"/>
</dbReference>
<dbReference type="InterPro" id="IPR010982">
    <property type="entry name" value="Lambda_DNA-bd_dom_sf"/>
</dbReference>
<dbReference type="OrthoDB" id="9803379at2"/>
<proteinExistence type="predicted"/>
<organism evidence="1 2">
    <name type="scientific">Aquitalea magnusonii</name>
    <dbReference type="NCBI Taxonomy" id="332411"/>
    <lineage>
        <taxon>Bacteria</taxon>
        <taxon>Pseudomonadati</taxon>
        <taxon>Pseudomonadota</taxon>
        <taxon>Betaproteobacteria</taxon>
        <taxon>Neisseriales</taxon>
        <taxon>Chromobacteriaceae</taxon>
        <taxon>Aquitalea</taxon>
    </lineage>
</organism>
<dbReference type="AlphaFoldDB" id="A0A318JBB6"/>
<dbReference type="Gene3D" id="1.10.260.40">
    <property type="entry name" value="lambda repressor-like DNA-binding domains"/>
    <property type="match status" value="1"/>
</dbReference>
<keyword evidence="2" id="KW-1185">Reference proteome</keyword>
<evidence type="ECO:0008006" key="3">
    <source>
        <dbReference type="Google" id="ProtNLM"/>
    </source>
</evidence>
<dbReference type="RefSeq" id="WP_059284447.1">
    <property type="nucleotide sequence ID" value="NZ_LNQU01000002.1"/>
</dbReference>